<keyword evidence="3" id="KW-1185">Reference proteome</keyword>
<dbReference type="InterPro" id="IPR003959">
    <property type="entry name" value="ATPase_AAA_core"/>
</dbReference>
<reference evidence="2" key="1">
    <citation type="journal article" date="2014" name="Int. J. Syst. Evol. Microbiol.">
        <title>Complete genome sequence of Corynebacterium casei LMG S-19264T (=DSM 44701T), isolated from a smear-ripened cheese.</title>
        <authorList>
            <consortium name="US DOE Joint Genome Institute (JGI-PGF)"/>
            <person name="Walter F."/>
            <person name="Albersmeier A."/>
            <person name="Kalinowski J."/>
            <person name="Ruckert C."/>
        </authorList>
    </citation>
    <scope>NUCLEOTIDE SEQUENCE</scope>
    <source>
        <strain evidence="2">NBRC 101628</strain>
    </source>
</reference>
<evidence type="ECO:0000313" key="3">
    <source>
        <dbReference type="Proteomes" id="UP001161422"/>
    </source>
</evidence>
<dbReference type="SUPFAM" id="SSF52540">
    <property type="entry name" value="P-loop containing nucleoside triphosphate hydrolases"/>
    <property type="match status" value="1"/>
</dbReference>
<evidence type="ECO:0000259" key="1">
    <source>
        <dbReference type="SMART" id="SM00382"/>
    </source>
</evidence>
<dbReference type="GO" id="GO:0005524">
    <property type="term" value="F:ATP binding"/>
    <property type="evidence" value="ECO:0007669"/>
    <property type="project" value="InterPro"/>
</dbReference>
<dbReference type="EMBL" id="BSNC01000012">
    <property type="protein sequence ID" value="GLP97908.1"/>
    <property type="molecule type" value="Genomic_DNA"/>
</dbReference>
<reference evidence="2" key="2">
    <citation type="submission" date="2023-01" db="EMBL/GenBank/DDBJ databases">
        <title>Draft genome sequence of Paraferrimonas sedimenticola strain NBRC 101628.</title>
        <authorList>
            <person name="Sun Q."/>
            <person name="Mori K."/>
        </authorList>
    </citation>
    <scope>NUCLEOTIDE SEQUENCE</scope>
    <source>
        <strain evidence="2">NBRC 101628</strain>
    </source>
</reference>
<dbReference type="InterPro" id="IPR003593">
    <property type="entry name" value="AAA+_ATPase"/>
</dbReference>
<accession>A0AA37RZB6</accession>
<comment type="caution">
    <text evidence="2">The sequence shown here is derived from an EMBL/GenBank/DDBJ whole genome shotgun (WGS) entry which is preliminary data.</text>
</comment>
<dbReference type="SMART" id="SM00382">
    <property type="entry name" value="AAA"/>
    <property type="match status" value="1"/>
</dbReference>
<dbReference type="PANTHER" id="PTHR43581:SF2">
    <property type="entry name" value="EXCINUCLEASE ATPASE SUBUNIT"/>
    <property type="match status" value="1"/>
</dbReference>
<dbReference type="Gene3D" id="3.40.50.300">
    <property type="entry name" value="P-loop containing nucleotide triphosphate hydrolases"/>
    <property type="match status" value="1"/>
</dbReference>
<dbReference type="InterPro" id="IPR051396">
    <property type="entry name" value="Bact_Antivir_Def_Nuclease"/>
</dbReference>
<dbReference type="PANTHER" id="PTHR43581">
    <property type="entry name" value="ATP/GTP PHOSPHATASE"/>
    <property type="match status" value="1"/>
</dbReference>
<dbReference type="Proteomes" id="UP001161422">
    <property type="component" value="Unassembled WGS sequence"/>
</dbReference>
<organism evidence="2 3">
    <name type="scientific">Paraferrimonas sedimenticola</name>
    <dbReference type="NCBI Taxonomy" id="375674"/>
    <lineage>
        <taxon>Bacteria</taxon>
        <taxon>Pseudomonadati</taxon>
        <taxon>Pseudomonadota</taxon>
        <taxon>Gammaproteobacteria</taxon>
        <taxon>Alteromonadales</taxon>
        <taxon>Ferrimonadaceae</taxon>
        <taxon>Paraferrimonas</taxon>
    </lineage>
</organism>
<gene>
    <name evidence="2" type="ORF">GCM10007895_32150</name>
</gene>
<sequence>MERLQVLFSLNTSAEHLPLPGQVVISPAETSWNDFGFKIRCEFKVCLSEKLRPMAGSMLIGFIAPDDIEEDKAQLFYDRRETLSGHIQKMEQEAVFAEDLPPFFTLLPNMQSYRDLYDEFGREGVELFLRSVNDLSHYKDTDEGWVRKAINTEVFKLGFMRNSEPFFAYHNADSIVIGEELKNDSAITSKLKLEFQLDGFEEPHQLLLEYNHQSVVPKRIFILIGKNGVGKSESLKAFCRSALQYKDNGLSLVDAEGNRPLINRIIAIATPGETANTFPPERRKTQKLYYRRLTLTRKGTHNIGDCLVQLARSEDEIGGYSRKELFLDSLEQAGLGTSNICIQLKSERFLSLSMFLTGSGEKDILDHWATIEPNLDPKVKRGDGFYPLSSGQLTFFKFALLSCLFIENGTFVLMDEPETHMHPNMIVDFIGLLDFLLEKTGSQALIATHSAYFVREVPNEQVAVLSLSDNRLVTDRPRLPTFGATVDSISQFIFQEDTEIRLSKKLYNNVKSRRFTEIEEQFGNEISLSALMRLKRMMEA</sequence>
<dbReference type="GO" id="GO:0016887">
    <property type="term" value="F:ATP hydrolysis activity"/>
    <property type="evidence" value="ECO:0007669"/>
    <property type="project" value="InterPro"/>
</dbReference>
<dbReference type="InterPro" id="IPR027417">
    <property type="entry name" value="P-loop_NTPase"/>
</dbReference>
<evidence type="ECO:0000313" key="2">
    <source>
        <dbReference type="EMBL" id="GLP97908.1"/>
    </source>
</evidence>
<dbReference type="AlphaFoldDB" id="A0AA37RZB6"/>
<dbReference type="Pfam" id="PF13304">
    <property type="entry name" value="AAA_21"/>
    <property type="match status" value="1"/>
</dbReference>
<protein>
    <recommendedName>
        <fullName evidence="1">AAA+ ATPase domain-containing protein</fullName>
    </recommendedName>
</protein>
<name>A0AA37RZB6_9GAMM</name>
<dbReference type="RefSeq" id="WP_095506831.1">
    <property type="nucleotide sequence ID" value="NZ_BSNC01000012.1"/>
</dbReference>
<proteinExistence type="predicted"/>
<feature type="domain" description="AAA+ ATPase" evidence="1">
    <location>
        <begin position="217"/>
        <end position="478"/>
    </location>
</feature>